<comment type="caution">
    <text evidence="1">The sequence shown here is derived from an EMBL/GenBank/DDBJ whole genome shotgun (WGS) entry which is preliminary data.</text>
</comment>
<reference evidence="1" key="1">
    <citation type="journal article" date="2020" name="bioRxiv">
        <title>Chromosome-level reference genome of the European wasp spider Argiope bruennichi: a resource for studies on range expansion and evolutionary adaptation.</title>
        <authorList>
            <person name="Sheffer M.M."/>
            <person name="Hoppe A."/>
            <person name="Krehenwinkel H."/>
            <person name="Uhl G."/>
            <person name="Kuss A.W."/>
            <person name="Jensen L."/>
            <person name="Jensen C."/>
            <person name="Gillespie R.G."/>
            <person name="Hoff K.J."/>
            <person name="Prost S."/>
        </authorList>
    </citation>
    <scope>NUCLEOTIDE SEQUENCE</scope>
</reference>
<proteinExistence type="predicted"/>
<name>A0A8T0F6B4_ARGBR</name>
<accession>A0A8T0F6B4</accession>
<protein>
    <submittedName>
        <fullName evidence="1">Uncharacterized protein</fullName>
    </submittedName>
</protein>
<evidence type="ECO:0000313" key="2">
    <source>
        <dbReference type="Proteomes" id="UP000807504"/>
    </source>
</evidence>
<keyword evidence="2" id="KW-1185">Reference proteome</keyword>
<sequence>MSLHPNQSAINALHPLKSLRYARCWSHGKSFVIEKVSQISPCEMNSGLSPYQINLVVGSQPSRVPQTDWFNLEANLIWLLAALKINWEEADTSY</sequence>
<organism evidence="1 2">
    <name type="scientific">Argiope bruennichi</name>
    <name type="common">Wasp spider</name>
    <name type="synonym">Aranea bruennichi</name>
    <dbReference type="NCBI Taxonomy" id="94029"/>
    <lineage>
        <taxon>Eukaryota</taxon>
        <taxon>Metazoa</taxon>
        <taxon>Ecdysozoa</taxon>
        <taxon>Arthropoda</taxon>
        <taxon>Chelicerata</taxon>
        <taxon>Arachnida</taxon>
        <taxon>Araneae</taxon>
        <taxon>Araneomorphae</taxon>
        <taxon>Entelegynae</taxon>
        <taxon>Araneoidea</taxon>
        <taxon>Araneidae</taxon>
        <taxon>Argiope</taxon>
    </lineage>
</organism>
<evidence type="ECO:0000313" key="1">
    <source>
        <dbReference type="EMBL" id="KAF8784573.1"/>
    </source>
</evidence>
<reference evidence="1" key="2">
    <citation type="submission" date="2020-06" db="EMBL/GenBank/DDBJ databases">
        <authorList>
            <person name="Sheffer M."/>
        </authorList>
    </citation>
    <scope>NUCLEOTIDE SEQUENCE</scope>
</reference>
<gene>
    <name evidence="1" type="ORF">HNY73_010235</name>
</gene>
<dbReference type="EMBL" id="JABXBU010000030">
    <property type="protein sequence ID" value="KAF8784573.1"/>
    <property type="molecule type" value="Genomic_DNA"/>
</dbReference>
<dbReference type="Proteomes" id="UP000807504">
    <property type="component" value="Unassembled WGS sequence"/>
</dbReference>
<dbReference type="AlphaFoldDB" id="A0A8T0F6B4"/>